<dbReference type="InterPro" id="IPR050697">
    <property type="entry name" value="Adenylyl/Guanylyl_Cyclase_3/4"/>
</dbReference>
<feature type="domain" description="Guanylate cyclase" evidence="1">
    <location>
        <begin position="365"/>
        <end position="484"/>
    </location>
</feature>
<dbReference type="GO" id="GO:0006171">
    <property type="term" value="P:cAMP biosynthetic process"/>
    <property type="evidence" value="ECO:0007669"/>
    <property type="project" value="TreeGrafter"/>
</dbReference>
<dbReference type="PANTHER" id="PTHR43081:SF19">
    <property type="entry name" value="PH-SENSITIVE ADENYLATE CYCLASE RV1264"/>
    <property type="match status" value="1"/>
</dbReference>
<dbReference type="InterPro" id="IPR029787">
    <property type="entry name" value="Nucleotide_cyclase"/>
</dbReference>
<proteinExistence type="predicted"/>
<dbReference type="Proteomes" id="UP000712673">
    <property type="component" value="Unassembled WGS sequence"/>
</dbReference>
<accession>A0A938B1M5</accession>
<dbReference type="Gene3D" id="3.30.70.1230">
    <property type="entry name" value="Nucleotide cyclase"/>
    <property type="match status" value="1"/>
</dbReference>
<evidence type="ECO:0000313" key="2">
    <source>
        <dbReference type="EMBL" id="MBM3225117.1"/>
    </source>
</evidence>
<gene>
    <name evidence="2" type="ORF">FJZ47_15130</name>
</gene>
<dbReference type="Pfam" id="PF19363">
    <property type="entry name" value="DUF5939"/>
    <property type="match status" value="1"/>
</dbReference>
<dbReference type="Gene3D" id="3.30.530.20">
    <property type="match status" value="1"/>
</dbReference>
<dbReference type="EMBL" id="VGLS01000485">
    <property type="protein sequence ID" value="MBM3225117.1"/>
    <property type="molecule type" value="Genomic_DNA"/>
</dbReference>
<dbReference type="SUPFAM" id="SSF55961">
    <property type="entry name" value="Bet v1-like"/>
    <property type="match status" value="1"/>
</dbReference>
<name>A0A938B1M5_UNCTE</name>
<dbReference type="GO" id="GO:0035556">
    <property type="term" value="P:intracellular signal transduction"/>
    <property type="evidence" value="ECO:0007669"/>
    <property type="project" value="InterPro"/>
</dbReference>
<dbReference type="InterPro" id="IPR023393">
    <property type="entry name" value="START-like_dom_sf"/>
</dbReference>
<dbReference type="PROSITE" id="PS50125">
    <property type="entry name" value="GUANYLATE_CYCLASE_2"/>
    <property type="match status" value="1"/>
</dbReference>
<reference evidence="2" key="1">
    <citation type="submission" date="2019-03" db="EMBL/GenBank/DDBJ databases">
        <title>Lake Tanganyika Metagenome-Assembled Genomes (MAGs).</title>
        <authorList>
            <person name="Tran P."/>
        </authorList>
    </citation>
    <scope>NUCLEOTIDE SEQUENCE</scope>
    <source>
        <strain evidence="2">K_DeepCast_65m_m2_066</strain>
    </source>
</reference>
<dbReference type="Pfam" id="PF00211">
    <property type="entry name" value="Guanylate_cyc"/>
    <property type="match status" value="1"/>
</dbReference>
<dbReference type="SUPFAM" id="SSF55073">
    <property type="entry name" value="Nucleotide cyclase"/>
    <property type="match status" value="1"/>
</dbReference>
<comment type="caution">
    <text evidence="2">The sequence shown here is derived from an EMBL/GenBank/DDBJ whole genome shotgun (WGS) entry which is preliminary data.</text>
</comment>
<sequence>WVKHRYFRVERTYTSGPLRYMDMHWDFEPIAGGQGCRLTQHTAYEATTWLYKILLAWQFAHDVRRSVLRAYTQINAFLAEQALVPFWPASQDPRQGDPGRIREVVTTLLDAGVEAPFAEQVATFLCTAQSPDLVRIRPFVAARRWQHDRLETLQMFLRGTKAGVFALSWDLLCPSCRGAKDRVESLAFVKNGAHCDACNITYGVEFDRSVELSFTVNSTVREIAVGEFCVGGPQNTPHYLVQWRMQPGETRDITLPCSPGLHRVRSLQSRQSWIAEVSPEVGTSQAQLTFHAGSEHEGFITLAAGHLALSITNHEARELTCIIEEVKWLEDACTAAFVTSLQEFRDLFASEVLRPGQEIGVRSLTLLFTDLKGSTSMYRRIGDAMAFALVRNHFDVLIDCVRAHQGGLVKTIGDAVMGSFTRPEHAVQAALDIQRRMAAVNREQPEHEHLQIKIGIHTGPCFVVNLNDRLDYFGTTVNIAARTEGQCEGGDIIITERMMHDPAVAALVKATGYPVTRTVRALKGFEESFELYRIDCTDEGREATRSMPREARTHS</sequence>
<dbReference type="CDD" id="cd07302">
    <property type="entry name" value="CHD"/>
    <property type="match status" value="1"/>
</dbReference>
<dbReference type="AlphaFoldDB" id="A0A938B1M5"/>
<dbReference type="PANTHER" id="PTHR43081">
    <property type="entry name" value="ADENYLATE CYCLASE, TERMINAL-DIFFERENTIATION SPECIFIC-RELATED"/>
    <property type="match status" value="1"/>
</dbReference>
<feature type="non-terminal residue" evidence="2">
    <location>
        <position position="1"/>
    </location>
</feature>
<evidence type="ECO:0000313" key="3">
    <source>
        <dbReference type="Proteomes" id="UP000712673"/>
    </source>
</evidence>
<dbReference type="InterPro" id="IPR045983">
    <property type="entry name" value="GUC-dom-containing_N"/>
</dbReference>
<dbReference type="InterPro" id="IPR001054">
    <property type="entry name" value="A/G_cyclase"/>
</dbReference>
<dbReference type="SMART" id="SM00044">
    <property type="entry name" value="CYCc"/>
    <property type="match status" value="1"/>
</dbReference>
<evidence type="ECO:0000259" key="1">
    <source>
        <dbReference type="PROSITE" id="PS50125"/>
    </source>
</evidence>
<dbReference type="GO" id="GO:0004016">
    <property type="term" value="F:adenylate cyclase activity"/>
    <property type="evidence" value="ECO:0007669"/>
    <property type="project" value="UniProtKB-ARBA"/>
</dbReference>
<organism evidence="2 3">
    <name type="scientific">Tectimicrobiota bacterium</name>
    <dbReference type="NCBI Taxonomy" id="2528274"/>
    <lineage>
        <taxon>Bacteria</taxon>
        <taxon>Pseudomonadati</taxon>
        <taxon>Nitrospinota/Tectimicrobiota group</taxon>
        <taxon>Candidatus Tectimicrobiota</taxon>
    </lineage>
</organism>
<protein>
    <submittedName>
        <fullName evidence="2">Adenylate/guanylate cyclase domain-containing protein</fullName>
    </submittedName>
</protein>